<dbReference type="RefSeq" id="WP_284913719.1">
    <property type="nucleotide sequence ID" value="NZ_CP126980.1"/>
</dbReference>
<name>A0ABY8W482_9ACTN</name>
<evidence type="ECO:0000313" key="3">
    <source>
        <dbReference type="Proteomes" id="UP001240150"/>
    </source>
</evidence>
<dbReference type="EMBL" id="CP126980">
    <property type="protein sequence ID" value="WIM92513.1"/>
    <property type="molecule type" value="Genomic_DNA"/>
</dbReference>
<dbReference type="InterPro" id="IPR025334">
    <property type="entry name" value="DUF4240"/>
</dbReference>
<organism evidence="2 3">
    <name type="scientific">Actinoplanes oblitus</name>
    <dbReference type="NCBI Taxonomy" id="3040509"/>
    <lineage>
        <taxon>Bacteria</taxon>
        <taxon>Bacillati</taxon>
        <taxon>Actinomycetota</taxon>
        <taxon>Actinomycetes</taxon>
        <taxon>Micromonosporales</taxon>
        <taxon>Micromonosporaceae</taxon>
        <taxon>Actinoplanes</taxon>
    </lineage>
</organism>
<accession>A0ABY8W482</accession>
<dbReference type="Proteomes" id="UP001240150">
    <property type="component" value="Chromosome"/>
</dbReference>
<dbReference type="Pfam" id="PF14024">
    <property type="entry name" value="DUF4240"/>
    <property type="match status" value="1"/>
</dbReference>
<evidence type="ECO:0000259" key="1">
    <source>
        <dbReference type="Pfam" id="PF14024"/>
    </source>
</evidence>
<sequence length="174" mass="19310">MTNGVGRVPTAAEEDRFWELVESAWVACGPEAARLRRALAERDPAAEDTDAYGLEGWTEQFLTRLRELCDGLSAAELTDLDRVVERKLFDLDRAEVHEYTDGSDDGFLYCRGFIVAAGRRFYDAVAADPSMALMDAECEEMCYFFAHLHDKRFGGHPDTGSGISRETGGNSAGW</sequence>
<proteinExistence type="predicted"/>
<keyword evidence="3" id="KW-1185">Reference proteome</keyword>
<gene>
    <name evidence="2" type="ORF">ACTOB_004456</name>
</gene>
<feature type="domain" description="DUF4240" evidence="1">
    <location>
        <begin position="55"/>
        <end position="131"/>
    </location>
</feature>
<evidence type="ECO:0000313" key="2">
    <source>
        <dbReference type="EMBL" id="WIM92513.1"/>
    </source>
</evidence>
<reference evidence="2 3" key="1">
    <citation type="submission" date="2023-06" db="EMBL/GenBank/DDBJ databases">
        <authorList>
            <person name="Yushchuk O."/>
            <person name="Binda E."/>
            <person name="Ruckert-Reed C."/>
            <person name="Fedorenko V."/>
            <person name="Kalinowski J."/>
            <person name="Marinelli F."/>
        </authorList>
    </citation>
    <scope>NUCLEOTIDE SEQUENCE [LARGE SCALE GENOMIC DNA]</scope>
    <source>
        <strain evidence="2 3">NRRL 3884</strain>
    </source>
</reference>
<protein>
    <submittedName>
        <fullName evidence="2">DUF4240 domain-containing protein</fullName>
    </submittedName>
</protein>